<evidence type="ECO:0000313" key="2">
    <source>
        <dbReference type="Proteomes" id="UP000248405"/>
    </source>
</evidence>
<proteinExistence type="predicted"/>
<dbReference type="GeneID" id="37210831"/>
<gene>
    <name evidence="1" type="ORF">BO88DRAFT_402964</name>
</gene>
<sequence length="113" mass="11977">MPVRLADHNVLWYVPCCLTSSANAGLHVGCGGPKCLVVEVTYAFNVSVAVRIAKQAPPHQPAAPGGVLPRRPPPMKLANINPNCILSIQFGGYLAFLRIGRYPPTPSQIGGYG</sequence>
<dbReference type="AlphaFoldDB" id="A0A319C8D1"/>
<dbReference type="Proteomes" id="UP000248405">
    <property type="component" value="Unassembled WGS sequence"/>
</dbReference>
<organism evidence="1 2">
    <name type="scientific">Aspergillus vadensis (strain CBS 113365 / IMI 142717 / IBT 24658)</name>
    <dbReference type="NCBI Taxonomy" id="1448311"/>
    <lineage>
        <taxon>Eukaryota</taxon>
        <taxon>Fungi</taxon>
        <taxon>Dikarya</taxon>
        <taxon>Ascomycota</taxon>
        <taxon>Pezizomycotina</taxon>
        <taxon>Eurotiomycetes</taxon>
        <taxon>Eurotiomycetidae</taxon>
        <taxon>Eurotiales</taxon>
        <taxon>Aspergillaceae</taxon>
        <taxon>Aspergillus</taxon>
        <taxon>Aspergillus subgen. Circumdati</taxon>
    </lineage>
</organism>
<dbReference type="RefSeq" id="XP_025565402.1">
    <property type="nucleotide sequence ID" value="XM_025706239.1"/>
</dbReference>
<dbReference type="OrthoDB" id="10362772at2759"/>
<protein>
    <submittedName>
        <fullName evidence="1">Uncharacterized protein</fullName>
    </submittedName>
</protein>
<dbReference type="EMBL" id="KZ821618">
    <property type="protein sequence ID" value="PYH71608.1"/>
    <property type="molecule type" value="Genomic_DNA"/>
</dbReference>
<name>A0A319C8D1_ASPVC</name>
<accession>A0A319C8D1</accession>
<evidence type="ECO:0000313" key="1">
    <source>
        <dbReference type="EMBL" id="PYH71608.1"/>
    </source>
</evidence>
<reference evidence="1" key="1">
    <citation type="submission" date="2016-12" db="EMBL/GenBank/DDBJ databases">
        <title>The genomes of Aspergillus section Nigri reveals drivers in fungal speciation.</title>
        <authorList>
            <consortium name="DOE Joint Genome Institute"/>
            <person name="Vesth T.C."/>
            <person name="Nybo J."/>
            <person name="Theobald S."/>
            <person name="Brandl J."/>
            <person name="Frisvad J.C."/>
            <person name="Nielsen K.F."/>
            <person name="Lyhne E.K."/>
            <person name="Kogle M.E."/>
            <person name="Kuo A."/>
            <person name="Riley R."/>
            <person name="Clum A."/>
            <person name="Nolan M."/>
            <person name="Lipzen A."/>
            <person name="Salamov A."/>
            <person name="Henrissat B."/>
            <person name="Wiebenga A."/>
            <person name="De Vries R.P."/>
            <person name="Grigoriev I.V."/>
            <person name="Mortensen U.H."/>
            <person name="Andersen M.R."/>
            <person name="Baker S.E."/>
        </authorList>
    </citation>
    <scope>NUCLEOTIDE SEQUENCE [LARGE SCALE GENOMIC DNA]</scope>
    <source>
        <strain evidence="1">CBS 113365</strain>
    </source>
</reference>
<keyword evidence="2" id="KW-1185">Reference proteome</keyword>